<protein>
    <submittedName>
        <fullName evidence="2">DUF3291 domain-containing protein</fullName>
    </submittedName>
</protein>
<dbReference type="SUPFAM" id="SSF54909">
    <property type="entry name" value="Dimeric alpha+beta barrel"/>
    <property type="match status" value="1"/>
</dbReference>
<sequence>MSDHHLAQINVGVLKAPIDAPSMAEFAALLDPVNALADSSPGFVWRYTDEGSNDATAARPFGDDILVNFSVWRDRESLWNFTYRTDHLDTLRRRREWFHRLEDMHLAMWWIPAGRIPTLDEGRTRLELLRAEGPSPEAFTFAAPFPPPAADEPAATAAG</sequence>
<dbReference type="Pfam" id="PF11695">
    <property type="entry name" value="DUF3291"/>
    <property type="match status" value="1"/>
</dbReference>
<dbReference type="RefSeq" id="WP_344142470.1">
    <property type="nucleotide sequence ID" value="NZ_BAABIK010000009.1"/>
</dbReference>
<proteinExistence type="predicted"/>
<comment type="caution">
    <text evidence="2">The sequence shown here is derived from an EMBL/GenBank/DDBJ whole genome shotgun (WGS) entry which is preliminary data.</text>
</comment>
<dbReference type="InterPro" id="IPR011008">
    <property type="entry name" value="Dimeric_a/b-barrel"/>
</dbReference>
<reference evidence="3" key="1">
    <citation type="journal article" date="2019" name="Int. J. Syst. Evol. Microbiol.">
        <title>The Global Catalogue of Microorganisms (GCM) 10K type strain sequencing project: providing services to taxonomists for standard genome sequencing and annotation.</title>
        <authorList>
            <consortium name="The Broad Institute Genomics Platform"/>
            <consortium name="The Broad Institute Genome Sequencing Center for Infectious Disease"/>
            <person name="Wu L."/>
            <person name="Ma J."/>
        </authorList>
    </citation>
    <scope>NUCLEOTIDE SEQUENCE [LARGE SCALE GENOMIC DNA]</scope>
    <source>
        <strain evidence="3">JCM 18123</strain>
    </source>
</reference>
<organism evidence="2 3">
    <name type="scientific">Streptomonospora halophila</name>
    <dbReference type="NCBI Taxonomy" id="427369"/>
    <lineage>
        <taxon>Bacteria</taxon>
        <taxon>Bacillati</taxon>
        <taxon>Actinomycetota</taxon>
        <taxon>Actinomycetes</taxon>
        <taxon>Streptosporangiales</taxon>
        <taxon>Nocardiopsidaceae</taxon>
        <taxon>Streptomonospora</taxon>
    </lineage>
</organism>
<evidence type="ECO:0000259" key="1">
    <source>
        <dbReference type="Pfam" id="PF11695"/>
    </source>
</evidence>
<feature type="domain" description="DUF3291" evidence="1">
    <location>
        <begin position="6"/>
        <end position="143"/>
    </location>
</feature>
<evidence type="ECO:0000313" key="3">
    <source>
        <dbReference type="Proteomes" id="UP001499993"/>
    </source>
</evidence>
<gene>
    <name evidence="2" type="ORF">GCM10023224_19720</name>
</gene>
<name>A0ABP9GCY9_9ACTN</name>
<dbReference type="EMBL" id="BAABIK010000009">
    <property type="protein sequence ID" value="GAA4938537.1"/>
    <property type="molecule type" value="Genomic_DNA"/>
</dbReference>
<dbReference type="InterPro" id="IPR021708">
    <property type="entry name" value="DUF3291"/>
</dbReference>
<evidence type="ECO:0000313" key="2">
    <source>
        <dbReference type="EMBL" id="GAA4938537.1"/>
    </source>
</evidence>
<dbReference type="Proteomes" id="UP001499993">
    <property type="component" value="Unassembled WGS sequence"/>
</dbReference>
<accession>A0ABP9GCY9</accession>
<keyword evidence="3" id="KW-1185">Reference proteome</keyword>